<accession>A0A5C6GK86</accession>
<dbReference type="EMBL" id="SBHS01000003">
    <property type="protein sequence ID" value="TWU77724.1"/>
    <property type="molecule type" value="Genomic_DNA"/>
</dbReference>
<dbReference type="InterPro" id="IPR044688">
    <property type="entry name" value="SCI-1-like"/>
</dbReference>
<feature type="compositionally biased region" description="Basic and acidic residues" evidence="2">
    <location>
        <begin position="1"/>
        <end position="25"/>
    </location>
</feature>
<dbReference type="AlphaFoldDB" id="A0A5C6GK86"/>
<protein>
    <recommendedName>
        <fullName evidence="1">Protein N-terminal and lysine N-methyltransferase EFM7</fullName>
        <ecNumber evidence="1">2.1.1.-</ecNumber>
    </recommendedName>
    <alternativeName>
        <fullName evidence="1">Elongation factor methyltransferase 7</fullName>
    </alternativeName>
</protein>
<evidence type="ECO:0000256" key="1">
    <source>
        <dbReference type="HAMAP-Rule" id="MF_03223"/>
    </source>
</evidence>
<dbReference type="GO" id="GO:0016279">
    <property type="term" value="F:protein-lysine N-methyltransferase activity"/>
    <property type="evidence" value="ECO:0007669"/>
    <property type="project" value="UniProtKB-UniRule"/>
</dbReference>
<dbReference type="InterPro" id="IPR019410">
    <property type="entry name" value="Methyltransf_16"/>
</dbReference>
<keyword evidence="1" id="KW-0963">Cytoplasm</keyword>
<feature type="binding site" evidence="1">
    <location>
        <position position="431"/>
    </location>
    <ligand>
        <name>S-adenosyl-L-methionine</name>
        <dbReference type="ChEBI" id="CHEBI:59789"/>
    </ligand>
</feature>
<organism evidence="3 4">
    <name type="scientific">Metarhizium rileyi (strain RCEF 4871)</name>
    <name type="common">Nomuraea rileyi</name>
    <dbReference type="NCBI Taxonomy" id="1649241"/>
    <lineage>
        <taxon>Eukaryota</taxon>
        <taxon>Fungi</taxon>
        <taxon>Dikarya</taxon>
        <taxon>Ascomycota</taxon>
        <taxon>Pezizomycotina</taxon>
        <taxon>Sordariomycetes</taxon>
        <taxon>Hypocreomycetidae</taxon>
        <taxon>Hypocreales</taxon>
        <taxon>Clavicipitaceae</taxon>
        <taxon>Metarhizium</taxon>
    </lineage>
</organism>
<keyword evidence="1" id="KW-0949">S-adenosyl-L-methionine</keyword>
<dbReference type="InterPro" id="IPR029063">
    <property type="entry name" value="SAM-dependent_MTases_sf"/>
</dbReference>
<proteinExistence type="inferred from homology"/>
<dbReference type="HAMAP" id="MF_03223">
    <property type="entry name" value="Methyltr_EFM7"/>
    <property type="match status" value="1"/>
</dbReference>
<dbReference type="GO" id="GO:0071885">
    <property type="term" value="F:N-terminal protein N-methyltransferase activity"/>
    <property type="evidence" value="ECO:0007669"/>
    <property type="project" value="UniProtKB-UniRule"/>
</dbReference>
<dbReference type="PANTHER" id="PTHR34117:SF1">
    <property type="entry name" value="STYLE CELL-CYCLE INHIBITOR 1"/>
    <property type="match status" value="1"/>
</dbReference>
<feature type="compositionally biased region" description="Acidic residues" evidence="2">
    <location>
        <begin position="193"/>
        <end position="205"/>
    </location>
</feature>
<evidence type="ECO:0000313" key="3">
    <source>
        <dbReference type="EMBL" id="TWU77724.1"/>
    </source>
</evidence>
<comment type="similarity">
    <text evidence="1">Belongs to the class I-like SAM-binding methyltransferase superfamily. EFM7 family.</text>
</comment>
<feature type="compositionally biased region" description="Basic and acidic residues" evidence="2">
    <location>
        <begin position="314"/>
        <end position="358"/>
    </location>
</feature>
<dbReference type="PROSITE" id="PS51560">
    <property type="entry name" value="SAM_MT_NNT1"/>
    <property type="match status" value="1"/>
</dbReference>
<dbReference type="SUPFAM" id="SSF53335">
    <property type="entry name" value="S-adenosyl-L-methionine-dependent methyltransferases"/>
    <property type="match status" value="1"/>
</dbReference>
<feature type="region of interest" description="Disordered" evidence="2">
    <location>
        <begin position="161"/>
        <end position="406"/>
    </location>
</feature>
<comment type="function">
    <text evidence="1">S-adenosyl-L-methionine-dependent protein methyltransferase that trimethylates the N-terminal glycine 'Gly-2' of elongation factor 1-alpha, before also catalyzing the mono- and dimethylation of 'Lys-3'.</text>
</comment>
<dbReference type="CDD" id="cd02440">
    <property type="entry name" value="AdoMet_MTases"/>
    <property type="match status" value="1"/>
</dbReference>
<reference evidence="4" key="1">
    <citation type="submission" date="2018-12" db="EMBL/GenBank/DDBJ databases">
        <title>The complete genome of Metarhizium rileyi, a key fungal pathogen of Lepidoptera.</title>
        <authorList>
            <person name="Binneck E."/>
            <person name="Lastra C.C.L."/>
            <person name="Sosa-Gomez D.R."/>
        </authorList>
    </citation>
    <scope>NUCLEOTIDE SEQUENCE [LARGE SCALE GENOMIC DNA]</scope>
    <source>
        <strain evidence="4">Cep018-CH2</strain>
    </source>
</reference>
<feature type="binding site" evidence="1">
    <location>
        <position position="479"/>
    </location>
    <ligand>
        <name>S-adenosyl-L-methionine</name>
        <dbReference type="ChEBI" id="CHEBI:59789"/>
    </ligand>
</feature>
<feature type="binding site" evidence="1">
    <location>
        <position position="565"/>
    </location>
    <ligand>
        <name>S-adenosyl-L-methionine</name>
        <dbReference type="ChEBI" id="CHEBI:59789"/>
    </ligand>
</feature>
<evidence type="ECO:0000313" key="4">
    <source>
        <dbReference type="Proteomes" id="UP000317257"/>
    </source>
</evidence>
<keyword evidence="1" id="KW-0808">Transferase</keyword>
<feature type="compositionally biased region" description="Basic and acidic residues" evidence="2">
    <location>
        <begin position="224"/>
        <end position="296"/>
    </location>
</feature>
<comment type="caution">
    <text evidence="3">The sequence shown here is derived from an EMBL/GenBank/DDBJ whole genome shotgun (WGS) entry which is preliminary data.</text>
</comment>
<feature type="compositionally biased region" description="Basic and acidic residues" evidence="2">
    <location>
        <begin position="163"/>
        <end position="181"/>
    </location>
</feature>
<dbReference type="PANTHER" id="PTHR34117">
    <property type="entry name" value="STYLE CELL-CYCLE INHIBITOR 1"/>
    <property type="match status" value="1"/>
</dbReference>
<keyword evidence="1" id="KW-0489">Methyltransferase</keyword>
<feature type="compositionally biased region" description="Basic residues" evidence="2">
    <location>
        <begin position="32"/>
        <end position="43"/>
    </location>
</feature>
<dbReference type="Gene3D" id="3.40.50.150">
    <property type="entry name" value="Vaccinia Virus protein VP39"/>
    <property type="match status" value="1"/>
</dbReference>
<comment type="subcellular location">
    <subcellularLocation>
        <location evidence="1">Cytoplasm</location>
    </subcellularLocation>
</comment>
<sequence>MPRPRAEDWLHNGQDFRGRDGDTSKDYAVSRVRSHSPTRKRQVSKMDRRSASPDGESHRTHKSHSHHHHRRREHKRARRTLAAASVPATLPFSARALSKSEFHAFEPLFAYYLDLQKQKFLQDMDEREVRGRWKSFVGKWNRNELAEGWYDPEMFATCTAEYPRPDGHARRQERGDERHEQTLAGREATPPAGDDDDDDDDDDGDYGPALPSSHPRHPAGARAATREDLSLRDELAAEQREAEREALRRARKADRAVQKERLEELVPRAEAGTRERKLEKKKDANDRMRQFRDKSPGMEAGDEGQLMGGGDELVEYKKMKEREQKRKSERQVQREEFERARREEMEAKRRAWQEREEGTVSMLRELAKQSAGQVTAMEQDDDYGTGGLMDDPEDYYPSSPKPTKQTFTMQSGRQVSLHLVGHSPTEAHHLWNGAKFISDYLEEDPARVEGKSVLELGAGAGLPSLVAGILGASKVVMTDFPDPDLVANMQKNIDECDATVEPEGHIRRTVDAVGFVWGADPEPLLARLGPGAAGTDEGRYQVDDGAAASGPHDGTQRRFDVLVLADLLFRHSEHGALVKTIKETMRASRESAAYVFFTSYRPWKRHLDMGFFDVARNAHLEVELVSERKLEEPLFEGDPGDLEVQKTVTGFVVRLDAGGSSDGLWVGKVNEDEELVGNITYYHYKTWD</sequence>
<dbReference type="GO" id="GO:0032259">
    <property type="term" value="P:methylation"/>
    <property type="evidence" value="ECO:0007669"/>
    <property type="project" value="UniProtKB-KW"/>
</dbReference>
<feature type="binding site" evidence="1">
    <location>
        <begin position="457"/>
        <end position="459"/>
    </location>
    <ligand>
        <name>S-adenosyl-L-methionine</name>
        <dbReference type="ChEBI" id="CHEBI:59789"/>
    </ligand>
</feature>
<dbReference type="Proteomes" id="UP000317257">
    <property type="component" value="Unassembled WGS sequence"/>
</dbReference>
<feature type="compositionally biased region" description="Basic residues" evidence="2">
    <location>
        <begin position="59"/>
        <end position="79"/>
    </location>
</feature>
<feature type="compositionally biased region" description="Basic and acidic residues" evidence="2">
    <location>
        <begin position="44"/>
        <end position="58"/>
    </location>
</feature>
<feature type="region of interest" description="Disordered" evidence="2">
    <location>
        <begin position="1"/>
        <end position="81"/>
    </location>
</feature>
<dbReference type="Pfam" id="PF10294">
    <property type="entry name" value="Methyltransf_16"/>
    <property type="match status" value="1"/>
</dbReference>
<name>A0A5C6GK86_METRR</name>
<gene>
    <name evidence="1" type="primary">EFM7</name>
    <name evidence="3" type="ORF">ED733_008492</name>
</gene>
<dbReference type="GO" id="GO:0005737">
    <property type="term" value="C:cytoplasm"/>
    <property type="evidence" value="ECO:0007669"/>
    <property type="project" value="UniProtKB-SubCell"/>
</dbReference>
<dbReference type="EC" id="2.1.1.-" evidence="1"/>
<feature type="binding site" evidence="1">
    <location>
        <position position="517"/>
    </location>
    <ligand>
        <name>S-adenosyl-L-methionine</name>
        <dbReference type="ChEBI" id="CHEBI:59789"/>
    </ligand>
</feature>
<evidence type="ECO:0000256" key="2">
    <source>
        <dbReference type="SAM" id="MobiDB-lite"/>
    </source>
</evidence>
<dbReference type="InterPro" id="IPR025784">
    <property type="entry name" value="EFM7"/>
</dbReference>